<comment type="catalytic activity">
    <reaction evidence="1">
        <text>[protein]-peptidylproline (omega=180) = [protein]-peptidylproline (omega=0)</text>
        <dbReference type="Rhea" id="RHEA:16237"/>
        <dbReference type="Rhea" id="RHEA-COMP:10747"/>
        <dbReference type="Rhea" id="RHEA-COMP:10748"/>
        <dbReference type="ChEBI" id="CHEBI:83833"/>
        <dbReference type="ChEBI" id="CHEBI:83834"/>
        <dbReference type="EC" id="5.2.1.8"/>
    </reaction>
</comment>
<keyword evidence="7" id="KW-0449">Lipoprotein</keyword>
<dbReference type="PATRIC" id="fig|45634.12.peg.2083"/>
<evidence type="ECO:0000256" key="1">
    <source>
        <dbReference type="ARBA" id="ARBA00000971"/>
    </source>
</evidence>
<dbReference type="CDD" id="cd07517">
    <property type="entry name" value="HAD_HPP"/>
    <property type="match status" value="1"/>
</dbReference>
<dbReference type="SFLD" id="SFLDG01140">
    <property type="entry name" value="C2.B:_Phosphomannomutase_and_P"/>
    <property type="match status" value="1"/>
</dbReference>
<dbReference type="Gene3D" id="3.40.50.1000">
    <property type="entry name" value="HAD superfamily/HAD-like"/>
    <property type="match status" value="1"/>
</dbReference>
<dbReference type="InterPro" id="IPR036412">
    <property type="entry name" value="HAD-like_sf"/>
</dbReference>
<evidence type="ECO:0000256" key="4">
    <source>
        <dbReference type="ARBA" id="ARBA00023110"/>
    </source>
</evidence>
<keyword evidence="4" id="KW-0697">Rotamase</keyword>
<evidence type="ECO:0000313" key="7">
    <source>
        <dbReference type="EMBL" id="KXT68390.1"/>
    </source>
</evidence>
<dbReference type="EMBL" id="LQRD01000076">
    <property type="protein sequence ID" value="KXT68390.1"/>
    <property type="molecule type" value="Genomic_DNA"/>
</dbReference>
<dbReference type="Pfam" id="PF08282">
    <property type="entry name" value="Hydrolase_3"/>
    <property type="match status" value="1"/>
</dbReference>
<protein>
    <recommendedName>
        <fullName evidence="3">peptidylprolyl isomerase</fullName>
        <ecNumber evidence="3">5.2.1.8</ecNumber>
    </recommendedName>
</protein>
<dbReference type="PROSITE" id="PS50072">
    <property type="entry name" value="CSA_PPIASE_2"/>
    <property type="match status" value="1"/>
</dbReference>
<dbReference type="EC" id="5.2.1.8" evidence="3"/>
<sequence length="492" mass="54932">MLFSITLFRKTTFNDIIEKIKLKEEDMKTKLKYKAKKIKIVFFDIDDTLRVKETGFIPESIKVVFKQLREKGILTGIASGRGIFGVVPEIRDLDPDFFVTLNGAYVENRKGEVIAKTVIPQECVESYISWTKEVGIEYGLVGSHEAALSVRNPMISSAIDIIYPDLAVNPDFYQDHEIYQMWTFEDVGDSLQLPEDLAESLRMVRWHEHSSDVVPKEGSKAAGVAKVVEHLGFKPENVLVFGDGLNDLELFDYAGLSIAMGVSHEELQKKADFVTKTVEEDGIFDALEQLGMVEKELTFPQLHLDEVQGPIAKIKTNHGELKIQLFPDQAPKTVANFIALSKDGYYDGVIFHRVIKDFMIQGGDPTGTGMGGESIYGERFEDEFSPELYNIRGALSMANAGPNTNGSQFFIVQNSSLPYSTKELTRGGWPKPIAEVYASKGGTPHLDRRHTVFGQLVDEASYEVLDKIAAVETASMDKPLEDVVIETIEVID</sequence>
<dbReference type="Proteomes" id="UP000070377">
    <property type="component" value="Unassembled WGS sequence"/>
</dbReference>
<feature type="domain" description="PPIase cyclophilin-type" evidence="6">
    <location>
        <begin position="316"/>
        <end position="490"/>
    </location>
</feature>
<name>A0A139MXB3_STRCR</name>
<dbReference type="Pfam" id="PF00160">
    <property type="entry name" value="Pro_isomerase"/>
    <property type="match status" value="1"/>
</dbReference>
<evidence type="ECO:0000256" key="2">
    <source>
        <dbReference type="ARBA" id="ARBA00002388"/>
    </source>
</evidence>
<dbReference type="InterPro" id="IPR000150">
    <property type="entry name" value="Cof"/>
</dbReference>
<evidence type="ECO:0000256" key="3">
    <source>
        <dbReference type="ARBA" id="ARBA00013194"/>
    </source>
</evidence>
<dbReference type="GO" id="GO:0016791">
    <property type="term" value="F:phosphatase activity"/>
    <property type="evidence" value="ECO:0007669"/>
    <property type="project" value="UniProtKB-ARBA"/>
</dbReference>
<evidence type="ECO:0000313" key="8">
    <source>
        <dbReference type="Proteomes" id="UP000070377"/>
    </source>
</evidence>
<proteinExistence type="predicted"/>
<dbReference type="PROSITE" id="PS01229">
    <property type="entry name" value="COF_2"/>
    <property type="match status" value="1"/>
</dbReference>
<dbReference type="InterPro" id="IPR020892">
    <property type="entry name" value="Cyclophilin-type_PPIase_CS"/>
</dbReference>
<organism evidence="7 8">
    <name type="scientific">Streptococcus cristatus</name>
    <dbReference type="NCBI Taxonomy" id="45634"/>
    <lineage>
        <taxon>Bacteria</taxon>
        <taxon>Bacillati</taxon>
        <taxon>Bacillota</taxon>
        <taxon>Bacilli</taxon>
        <taxon>Lactobacillales</taxon>
        <taxon>Streptococcaceae</taxon>
        <taxon>Streptococcus</taxon>
    </lineage>
</organism>
<dbReference type="Gene3D" id="2.40.100.10">
    <property type="entry name" value="Cyclophilin-like"/>
    <property type="match status" value="1"/>
</dbReference>
<dbReference type="PRINTS" id="PR00153">
    <property type="entry name" value="CSAPPISMRASE"/>
</dbReference>
<dbReference type="SUPFAM" id="SSF50891">
    <property type="entry name" value="Cyclophilin-like"/>
    <property type="match status" value="1"/>
</dbReference>
<dbReference type="NCBIfam" id="TIGR01484">
    <property type="entry name" value="HAD-SF-IIB"/>
    <property type="match status" value="1"/>
</dbReference>
<dbReference type="STRING" id="45634.SCRDD08_02002"/>
<dbReference type="GO" id="GO:0006457">
    <property type="term" value="P:protein folding"/>
    <property type="evidence" value="ECO:0007669"/>
    <property type="project" value="InterPro"/>
</dbReference>
<dbReference type="GO" id="GO:0003755">
    <property type="term" value="F:peptidyl-prolyl cis-trans isomerase activity"/>
    <property type="evidence" value="ECO:0007669"/>
    <property type="project" value="UniProtKB-KW"/>
</dbReference>
<dbReference type="InterPro" id="IPR002130">
    <property type="entry name" value="Cyclophilin-type_PPIase_dom"/>
</dbReference>
<dbReference type="PANTHER" id="PTHR45625:SF4">
    <property type="entry name" value="PEPTIDYLPROLYL ISOMERASE DOMAIN AND WD REPEAT-CONTAINING PROTEIN 1"/>
    <property type="match status" value="1"/>
</dbReference>
<accession>A0A139MXB3</accession>
<keyword evidence="5 7" id="KW-0413">Isomerase</keyword>
<dbReference type="SUPFAM" id="SSF56784">
    <property type="entry name" value="HAD-like"/>
    <property type="match status" value="1"/>
</dbReference>
<comment type="function">
    <text evidence="2">PPIases accelerate the folding of proteins. It catalyzes the cis-trans isomerization of proline imidic peptide bonds in oligopeptides.</text>
</comment>
<dbReference type="InterPro" id="IPR023214">
    <property type="entry name" value="HAD_sf"/>
</dbReference>
<evidence type="ECO:0000259" key="6">
    <source>
        <dbReference type="PROSITE" id="PS50072"/>
    </source>
</evidence>
<dbReference type="InterPro" id="IPR044666">
    <property type="entry name" value="Cyclophilin_A-like"/>
</dbReference>
<dbReference type="Gene3D" id="3.30.1240.10">
    <property type="match status" value="1"/>
</dbReference>
<dbReference type="AlphaFoldDB" id="A0A139MXB3"/>
<dbReference type="InterPro" id="IPR006379">
    <property type="entry name" value="HAD-SF_hydro_IIB"/>
</dbReference>
<dbReference type="SFLD" id="SFLDS00003">
    <property type="entry name" value="Haloacid_Dehalogenase"/>
    <property type="match status" value="1"/>
</dbReference>
<dbReference type="NCBIfam" id="TIGR00099">
    <property type="entry name" value="Cof-subfamily"/>
    <property type="match status" value="1"/>
</dbReference>
<dbReference type="PANTHER" id="PTHR45625">
    <property type="entry name" value="PEPTIDYL-PROLYL CIS-TRANS ISOMERASE-RELATED"/>
    <property type="match status" value="1"/>
</dbReference>
<comment type="caution">
    <text evidence="7">The sequence shown here is derived from an EMBL/GenBank/DDBJ whole genome shotgun (WGS) entry which is preliminary data.</text>
</comment>
<gene>
    <name evidence="7" type="ORF">SCRDD08_02002</name>
</gene>
<dbReference type="InterPro" id="IPR029000">
    <property type="entry name" value="Cyclophilin-like_dom_sf"/>
</dbReference>
<reference evidence="7 8" key="1">
    <citation type="submission" date="2016-01" db="EMBL/GenBank/DDBJ databases">
        <title>Highly variable Streptococcus oralis are common among viridans streptococci isolated from primates.</title>
        <authorList>
            <person name="Denapaite D."/>
            <person name="Rieger M."/>
            <person name="Koendgen S."/>
            <person name="Brueckner R."/>
            <person name="Ochigava I."/>
            <person name="Kappeler P."/>
            <person name="Maetz-Rensing K."/>
            <person name="Leendertz F."/>
            <person name="Hakenbeck R."/>
        </authorList>
    </citation>
    <scope>NUCLEOTIDE SEQUENCE [LARGE SCALE GENOMIC DNA]</scope>
    <source>
        <strain evidence="7 8">DD08</strain>
    </source>
</reference>
<dbReference type="PROSITE" id="PS00170">
    <property type="entry name" value="CSA_PPIASE_1"/>
    <property type="match status" value="1"/>
</dbReference>
<evidence type="ECO:0000256" key="5">
    <source>
        <dbReference type="ARBA" id="ARBA00023235"/>
    </source>
</evidence>